<organism evidence="1 2">
    <name type="scientific">Eleutherodactylus coqui</name>
    <name type="common">Puerto Rican coqui</name>
    <dbReference type="NCBI Taxonomy" id="57060"/>
    <lineage>
        <taxon>Eukaryota</taxon>
        <taxon>Metazoa</taxon>
        <taxon>Chordata</taxon>
        <taxon>Craniata</taxon>
        <taxon>Vertebrata</taxon>
        <taxon>Euteleostomi</taxon>
        <taxon>Amphibia</taxon>
        <taxon>Batrachia</taxon>
        <taxon>Anura</taxon>
        <taxon>Neobatrachia</taxon>
        <taxon>Hyloidea</taxon>
        <taxon>Eleutherodactylidae</taxon>
        <taxon>Eleutherodactylinae</taxon>
        <taxon>Eleutherodactylus</taxon>
        <taxon>Eleutherodactylus</taxon>
    </lineage>
</organism>
<protein>
    <submittedName>
        <fullName evidence="1">Uncharacterized protein</fullName>
    </submittedName>
</protein>
<sequence>MERLQAMAPVVSEGVGEHQAVDLSFMISSSYPQSFVLLVRKAEADVFPCASLSNLVAGSDKPDESKLWGIITRGYVPSSIRSLCT</sequence>
<name>A0A8J6EHJ1_ELECQ</name>
<evidence type="ECO:0000313" key="2">
    <source>
        <dbReference type="Proteomes" id="UP000770717"/>
    </source>
</evidence>
<comment type="caution">
    <text evidence="1">The sequence shown here is derived from an EMBL/GenBank/DDBJ whole genome shotgun (WGS) entry which is preliminary data.</text>
</comment>
<proteinExistence type="predicted"/>
<reference evidence="1" key="1">
    <citation type="thesis" date="2020" institute="ProQuest LLC" country="789 East Eisenhower Parkway, Ann Arbor, MI, USA">
        <title>Comparative Genomics and Chromosome Evolution.</title>
        <authorList>
            <person name="Mudd A.B."/>
        </authorList>
    </citation>
    <scope>NUCLEOTIDE SEQUENCE</scope>
    <source>
        <strain evidence="1">HN-11 Male</strain>
        <tissue evidence="1">Kidney and liver</tissue>
    </source>
</reference>
<dbReference type="AlphaFoldDB" id="A0A8J6EHJ1"/>
<gene>
    <name evidence="1" type="ORF">GDO78_020851</name>
</gene>
<evidence type="ECO:0000313" key="1">
    <source>
        <dbReference type="EMBL" id="KAG9469314.1"/>
    </source>
</evidence>
<dbReference type="EMBL" id="WNTK01000572">
    <property type="protein sequence ID" value="KAG9469314.1"/>
    <property type="molecule type" value="Genomic_DNA"/>
</dbReference>
<dbReference type="Proteomes" id="UP000770717">
    <property type="component" value="Unassembled WGS sequence"/>
</dbReference>
<accession>A0A8J6EHJ1</accession>
<keyword evidence="2" id="KW-1185">Reference proteome</keyword>